<feature type="domain" description="YdhG-like" evidence="1">
    <location>
        <begin position="19"/>
        <end position="130"/>
    </location>
</feature>
<sequence length="164" mass="18668">MQSKAKTVTEYLEELPDDRREQISAVRETILENLPAGYIETMNWGMISYEVPLSVYPDTYNKKPLLYAALASQKNHMAVYLNGIYCDKTLKERFEKDYLATDKKLDMGKCCVRFKKLENLPLEVVGQAIAALPMADYVQFSKQSQKNNKNLTSSNATFSSLFAS</sequence>
<dbReference type="Proteomes" id="UP000184474">
    <property type="component" value="Unassembled WGS sequence"/>
</dbReference>
<protein>
    <recommendedName>
        <fullName evidence="1">YdhG-like domain-containing protein</fullName>
    </recommendedName>
</protein>
<gene>
    <name evidence="2" type="ORF">SAMN04488028_102464</name>
</gene>
<dbReference type="InterPro" id="IPR014922">
    <property type="entry name" value="YdhG-like"/>
</dbReference>
<accession>A0A1M6NYA2</accession>
<dbReference type="AlphaFoldDB" id="A0A1M6NYA2"/>
<keyword evidence="3" id="KW-1185">Reference proteome</keyword>
<proteinExistence type="predicted"/>
<evidence type="ECO:0000259" key="1">
    <source>
        <dbReference type="Pfam" id="PF08818"/>
    </source>
</evidence>
<dbReference type="RefSeq" id="WP_073121482.1">
    <property type="nucleotide sequence ID" value="NZ_FRAA01000002.1"/>
</dbReference>
<evidence type="ECO:0000313" key="2">
    <source>
        <dbReference type="EMBL" id="SHK00614.1"/>
    </source>
</evidence>
<reference evidence="3" key="1">
    <citation type="submission" date="2016-11" db="EMBL/GenBank/DDBJ databases">
        <authorList>
            <person name="Varghese N."/>
            <person name="Submissions S."/>
        </authorList>
    </citation>
    <scope>NUCLEOTIDE SEQUENCE [LARGE SCALE GENOMIC DNA]</scope>
    <source>
        <strain evidence="3">DSM 26134</strain>
    </source>
</reference>
<dbReference type="SUPFAM" id="SSF159888">
    <property type="entry name" value="YdhG-like"/>
    <property type="match status" value="1"/>
</dbReference>
<dbReference type="EMBL" id="FRAA01000002">
    <property type="protein sequence ID" value="SHK00614.1"/>
    <property type="molecule type" value="Genomic_DNA"/>
</dbReference>
<evidence type="ECO:0000313" key="3">
    <source>
        <dbReference type="Proteomes" id="UP000184474"/>
    </source>
</evidence>
<dbReference type="Pfam" id="PF08818">
    <property type="entry name" value="DUF1801"/>
    <property type="match status" value="1"/>
</dbReference>
<name>A0A1M6NYA2_REIAG</name>
<dbReference type="STRING" id="156994.SAMN04488028_102464"/>
<dbReference type="Gene3D" id="3.90.1150.200">
    <property type="match status" value="1"/>
</dbReference>
<organism evidence="2 3">
    <name type="scientific">Reichenbachiella agariperforans</name>
    <dbReference type="NCBI Taxonomy" id="156994"/>
    <lineage>
        <taxon>Bacteria</taxon>
        <taxon>Pseudomonadati</taxon>
        <taxon>Bacteroidota</taxon>
        <taxon>Cytophagia</taxon>
        <taxon>Cytophagales</taxon>
        <taxon>Reichenbachiellaceae</taxon>
        <taxon>Reichenbachiella</taxon>
    </lineage>
</organism>